<gene>
    <name evidence="2" type="primary">treY</name>
    <name evidence="2" type="ORF">ACFSUD_00400</name>
</gene>
<dbReference type="InterPro" id="IPR017853">
    <property type="entry name" value="GH"/>
</dbReference>
<feature type="domain" description="Glycosyl hydrolase family 13 catalytic" evidence="1">
    <location>
        <begin position="5"/>
        <end position="553"/>
    </location>
</feature>
<organism evidence="2 3">
    <name type="scientific">Sulfitobacter aestuarii</name>
    <dbReference type="NCBI Taxonomy" id="2161676"/>
    <lineage>
        <taxon>Bacteria</taxon>
        <taxon>Pseudomonadati</taxon>
        <taxon>Pseudomonadota</taxon>
        <taxon>Alphaproteobacteria</taxon>
        <taxon>Rhodobacterales</taxon>
        <taxon>Roseobacteraceae</taxon>
        <taxon>Sulfitobacter</taxon>
    </lineage>
</organism>
<dbReference type="Pfam" id="PF00128">
    <property type="entry name" value="Alpha-amylase"/>
    <property type="match status" value="1"/>
</dbReference>
<dbReference type="NCBIfam" id="TIGR02401">
    <property type="entry name" value="trehalose_TreY"/>
    <property type="match status" value="1"/>
</dbReference>
<name>A0ABW5TXK7_9RHOB</name>
<sequence length="771" mass="83732">MKLPTATYRLQFRNGMDFDRAAALAPYLAELGVSHLYASPLFCANEGSTHGYDITDPTRIDPALGGRAGLERLSRALKAEGLGLILDIVPNHMAFSPQTPWLRDLLRHGSESRFIRHFDLLESQGRLRLPWLSAPFHELAEAGRFSVQEDDDGPVLVSDALRIPLASTATLGAARTDPAAIPKLHDEQPWQAIHWRSEMDAISHRRFFNITGLIGLRVEDEAVFEDVHALLFDLVAADIVDGVRIDHIDGLADPAGYLARLRQRLPDLPLWVEKILTGPESLPDWPVEGTTGYEITRSLNRLLVHEKGLTEIGACYRRLTGRTDDFETVLKAAKRQILSQDLAAELWQLQELFAAALAALPQGREIGPEAGRQAILAFVAAFPRYRTYMGARTISPQDRALIEDTLARADAGLLGAAALSALGAAILASGSAAARLRQRLQQVTGAVAAKAQEDTAFYREVRLLAMNEVAGEPDDGALSVDEFHAMMAQRRAQMPHGLTLTSSHDTKRSEDARARLLAASRDAKGLCAFAEACAGMAPPDLDANTIWYLVQSRLAFGEEAPEAATRLADHAVKALREAKSGSFHTAPNTALEAQAQEFARHLAGLRLADHPHPQDLDEITRRISLIQTALKLTIPGIPDIYQGSETAFFALTDPDNRGAVDFDLLSDALAGKSPLPPGLAREKLALTHALLRLRRDNPGLFLEGSYERTEAASGVLAFARRHAGQVLHCVVTLDHAVDTDTPPAPAKARQIWPIPPAKGGPAAIFLSGDGA</sequence>
<evidence type="ECO:0000313" key="2">
    <source>
        <dbReference type="EMBL" id="MFD2738020.1"/>
    </source>
</evidence>
<reference evidence="3" key="1">
    <citation type="journal article" date="2019" name="Int. J. Syst. Evol. Microbiol.">
        <title>The Global Catalogue of Microorganisms (GCM) 10K type strain sequencing project: providing services to taxonomists for standard genome sequencing and annotation.</title>
        <authorList>
            <consortium name="The Broad Institute Genomics Platform"/>
            <consortium name="The Broad Institute Genome Sequencing Center for Infectious Disease"/>
            <person name="Wu L."/>
            <person name="Ma J."/>
        </authorList>
    </citation>
    <scope>NUCLEOTIDE SEQUENCE [LARGE SCALE GENOMIC DNA]</scope>
    <source>
        <strain evidence="3">TISTR 2562</strain>
    </source>
</reference>
<dbReference type="InterPro" id="IPR006047">
    <property type="entry name" value="GH13_cat_dom"/>
</dbReference>
<dbReference type="InterPro" id="IPR013797">
    <property type="entry name" value="Maltooligo_trehalose_synth_4"/>
</dbReference>
<dbReference type="GO" id="GO:0047470">
    <property type="term" value="F:(1,4)-alpha-D-glucan 1-alpha-D-glucosylmutase activity"/>
    <property type="evidence" value="ECO:0007669"/>
    <property type="project" value="UniProtKB-EC"/>
</dbReference>
<evidence type="ECO:0000259" key="1">
    <source>
        <dbReference type="SMART" id="SM00642"/>
    </source>
</evidence>
<dbReference type="Gene3D" id="3.30.1590.10">
    <property type="entry name" value="Maltooligosyl trehalose synthase, domain 2"/>
    <property type="match status" value="1"/>
</dbReference>
<dbReference type="Gene3D" id="3.20.20.80">
    <property type="entry name" value="Glycosidases"/>
    <property type="match status" value="1"/>
</dbReference>
<dbReference type="PANTHER" id="PTHR10357:SF216">
    <property type="entry name" value="MALTOOLIGOSYL TREHALOSE SYNTHASE-RELATED"/>
    <property type="match status" value="1"/>
</dbReference>
<dbReference type="EC" id="5.4.99.15" evidence="2"/>
<accession>A0ABW5TXK7</accession>
<dbReference type="Gene3D" id="1.10.150.200">
    <property type="entry name" value="Maltooligosyl trehalose synthase, domain 3"/>
    <property type="match status" value="1"/>
</dbReference>
<keyword evidence="2" id="KW-0413">Isomerase</keyword>
<evidence type="ECO:0000313" key="3">
    <source>
        <dbReference type="Proteomes" id="UP001597474"/>
    </source>
</evidence>
<protein>
    <submittedName>
        <fullName evidence="2">Malto-oligosyltrehalose synthase</fullName>
        <ecNumber evidence="2">5.4.99.15</ecNumber>
    </submittedName>
</protein>
<dbReference type="PANTHER" id="PTHR10357">
    <property type="entry name" value="ALPHA-AMYLASE FAMILY MEMBER"/>
    <property type="match status" value="1"/>
</dbReference>
<keyword evidence="3" id="KW-1185">Reference proteome</keyword>
<dbReference type="Proteomes" id="UP001597474">
    <property type="component" value="Unassembled WGS sequence"/>
</dbReference>
<dbReference type="RefSeq" id="WP_386370279.1">
    <property type="nucleotide sequence ID" value="NZ_JBHUMP010000001.1"/>
</dbReference>
<dbReference type="InterPro" id="IPR012767">
    <property type="entry name" value="Trehalose_TreY"/>
</dbReference>
<dbReference type="Gene3D" id="1.10.10.470">
    <property type="entry name" value="Maltooligosyl trehalose synthase, domain 4"/>
    <property type="match status" value="1"/>
</dbReference>
<dbReference type="CDD" id="cd11336">
    <property type="entry name" value="AmyAc_MTSase"/>
    <property type="match status" value="1"/>
</dbReference>
<proteinExistence type="predicted"/>
<comment type="caution">
    <text evidence="2">The sequence shown here is derived from an EMBL/GenBank/DDBJ whole genome shotgun (WGS) entry which is preliminary data.</text>
</comment>
<dbReference type="SMART" id="SM00642">
    <property type="entry name" value="Aamy"/>
    <property type="match status" value="1"/>
</dbReference>
<dbReference type="SUPFAM" id="SSF51445">
    <property type="entry name" value="(Trans)glycosidases"/>
    <property type="match status" value="1"/>
</dbReference>
<dbReference type="EMBL" id="JBHUMP010000001">
    <property type="protein sequence ID" value="MFD2738020.1"/>
    <property type="molecule type" value="Genomic_DNA"/>
</dbReference>